<keyword evidence="1" id="KW-1133">Transmembrane helix</keyword>
<sequence length="41" mass="4939">MYTAYILHIVHLNGWIFTYLPWVMYLMPYLPNNLRVTSPVP</sequence>
<dbReference type="EMBL" id="GBXM01078107">
    <property type="protein sequence ID" value="JAH30470.1"/>
    <property type="molecule type" value="Transcribed_RNA"/>
</dbReference>
<accession>A0A0E9RGG4</accession>
<name>A0A0E9RGG4_ANGAN</name>
<dbReference type="EMBL" id="GBXM01080383">
    <property type="protein sequence ID" value="JAH28194.1"/>
    <property type="molecule type" value="Transcribed_RNA"/>
</dbReference>
<evidence type="ECO:0000256" key="1">
    <source>
        <dbReference type="SAM" id="Phobius"/>
    </source>
</evidence>
<organism evidence="2">
    <name type="scientific">Anguilla anguilla</name>
    <name type="common">European freshwater eel</name>
    <name type="synonym">Muraena anguilla</name>
    <dbReference type="NCBI Taxonomy" id="7936"/>
    <lineage>
        <taxon>Eukaryota</taxon>
        <taxon>Metazoa</taxon>
        <taxon>Chordata</taxon>
        <taxon>Craniata</taxon>
        <taxon>Vertebrata</taxon>
        <taxon>Euteleostomi</taxon>
        <taxon>Actinopterygii</taxon>
        <taxon>Neopterygii</taxon>
        <taxon>Teleostei</taxon>
        <taxon>Anguilliformes</taxon>
        <taxon>Anguillidae</taxon>
        <taxon>Anguilla</taxon>
    </lineage>
</organism>
<keyword evidence="1" id="KW-0472">Membrane</keyword>
<proteinExistence type="predicted"/>
<feature type="transmembrane region" description="Helical" evidence="1">
    <location>
        <begin position="6"/>
        <end position="27"/>
    </location>
</feature>
<reference evidence="2" key="2">
    <citation type="journal article" date="2015" name="Fish Shellfish Immunol.">
        <title>Early steps in the European eel (Anguilla anguilla)-Vibrio vulnificus interaction in the gills: Role of the RtxA13 toxin.</title>
        <authorList>
            <person name="Callol A."/>
            <person name="Pajuelo D."/>
            <person name="Ebbesson L."/>
            <person name="Teles M."/>
            <person name="MacKenzie S."/>
            <person name="Amaro C."/>
        </authorList>
    </citation>
    <scope>NUCLEOTIDE SEQUENCE</scope>
</reference>
<dbReference type="AlphaFoldDB" id="A0A0E9RGG4"/>
<protein>
    <submittedName>
        <fullName evidence="2">Uncharacterized protein</fullName>
    </submittedName>
</protein>
<evidence type="ECO:0000313" key="2">
    <source>
        <dbReference type="EMBL" id="JAH28194.1"/>
    </source>
</evidence>
<reference evidence="2" key="1">
    <citation type="submission" date="2014-11" db="EMBL/GenBank/DDBJ databases">
        <authorList>
            <person name="Amaro Gonzalez C."/>
        </authorList>
    </citation>
    <scope>NUCLEOTIDE SEQUENCE</scope>
</reference>
<keyword evidence="1" id="KW-0812">Transmembrane</keyword>